<evidence type="ECO:0000313" key="3">
    <source>
        <dbReference type="Proteomes" id="UP000076268"/>
    </source>
</evidence>
<keyword evidence="1" id="KW-0812">Transmembrane</keyword>
<sequence length="129" mass="13706">MITVDFIGILLTSCLVGIRYPGYLILAIIAHEAGRVILALFFQGHIDSIVVSGVFSATSVTHLSSGVKASLVALGGPLANYVVSSTVGGVEWEKTSNLVNPFSTLRHPLSVINLRFGAVSFLISIARFF</sequence>
<reference evidence="2 3" key="1">
    <citation type="submission" date="2016-02" db="EMBL/GenBank/DDBJ databases">
        <title>Anaerosporomusa subterraneum gen. nov., sp. nov., a spore-forming obligate anaerobe isolated from saprolite.</title>
        <authorList>
            <person name="Choi J.K."/>
            <person name="Shah M."/>
            <person name="Yee N."/>
        </authorList>
    </citation>
    <scope>NUCLEOTIDE SEQUENCE [LARGE SCALE GENOMIC DNA]</scope>
    <source>
        <strain evidence="2 3">RU4</strain>
    </source>
</reference>
<name>A0A154BVH6_ANASB</name>
<comment type="caution">
    <text evidence="2">The sequence shown here is derived from an EMBL/GenBank/DDBJ whole genome shotgun (WGS) entry which is preliminary data.</text>
</comment>
<keyword evidence="1" id="KW-1133">Transmembrane helix</keyword>
<evidence type="ECO:0000313" key="2">
    <source>
        <dbReference type="EMBL" id="KYZ77488.1"/>
    </source>
</evidence>
<gene>
    <name evidence="2" type="ORF">AXX12_05110</name>
</gene>
<dbReference type="AlphaFoldDB" id="A0A154BVH6"/>
<dbReference type="EMBL" id="LSGP01000013">
    <property type="protein sequence ID" value="KYZ77488.1"/>
    <property type="molecule type" value="Genomic_DNA"/>
</dbReference>
<evidence type="ECO:0000256" key="1">
    <source>
        <dbReference type="SAM" id="Phobius"/>
    </source>
</evidence>
<dbReference type="RefSeq" id="WP_066239929.1">
    <property type="nucleotide sequence ID" value="NZ_LSGP01000013.1"/>
</dbReference>
<keyword evidence="1" id="KW-0472">Membrane</keyword>
<accession>A0A154BVH6</accession>
<dbReference type="Proteomes" id="UP000076268">
    <property type="component" value="Unassembled WGS sequence"/>
</dbReference>
<organism evidence="2 3">
    <name type="scientific">Anaerosporomusa subterranea</name>
    <dbReference type="NCBI Taxonomy" id="1794912"/>
    <lineage>
        <taxon>Bacteria</taxon>
        <taxon>Bacillati</taxon>
        <taxon>Bacillota</taxon>
        <taxon>Negativicutes</taxon>
        <taxon>Acetonemataceae</taxon>
        <taxon>Anaerosporomusa</taxon>
    </lineage>
</organism>
<dbReference type="OrthoDB" id="1682170at2"/>
<proteinExistence type="predicted"/>
<dbReference type="STRING" id="1794912.AXX12_05110"/>
<keyword evidence="3" id="KW-1185">Reference proteome</keyword>
<protein>
    <submittedName>
        <fullName evidence="2">Uncharacterized protein</fullName>
    </submittedName>
</protein>
<feature type="transmembrane region" description="Helical" evidence="1">
    <location>
        <begin position="6"/>
        <end position="29"/>
    </location>
</feature>